<gene>
    <name evidence="3" type="ORF">QBC34DRAFT_175734</name>
</gene>
<proteinExistence type="predicted"/>
<evidence type="ECO:0000256" key="1">
    <source>
        <dbReference type="SAM" id="MobiDB-lite"/>
    </source>
</evidence>
<keyword evidence="2" id="KW-0472">Membrane</keyword>
<keyword evidence="2" id="KW-0812">Transmembrane</keyword>
<evidence type="ECO:0000313" key="3">
    <source>
        <dbReference type="EMBL" id="KAK4454030.1"/>
    </source>
</evidence>
<feature type="transmembrane region" description="Helical" evidence="2">
    <location>
        <begin position="12"/>
        <end position="31"/>
    </location>
</feature>
<dbReference type="Proteomes" id="UP001321760">
    <property type="component" value="Unassembled WGS sequence"/>
</dbReference>
<evidence type="ECO:0000256" key="2">
    <source>
        <dbReference type="SAM" id="Phobius"/>
    </source>
</evidence>
<organism evidence="3 4">
    <name type="scientific">Podospora aff. communis PSN243</name>
    <dbReference type="NCBI Taxonomy" id="3040156"/>
    <lineage>
        <taxon>Eukaryota</taxon>
        <taxon>Fungi</taxon>
        <taxon>Dikarya</taxon>
        <taxon>Ascomycota</taxon>
        <taxon>Pezizomycotina</taxon>
        <taxon>Sordariomycetes</taxon>
        <taxon>Sordariomycetidae</taxon>
        <taxon>Sordariales</taxon>
        <taxon>Podosporaceae</taxon>
        <taxon>Podospora</taxon>
    </lineage>
</organism>
<sequence length="244" mass="27055">MNRIPIGNWPKRATIVHLVFALFSLIDPRWIHPDEIGLHSSAAAMRGLDRVFPCVVCFWMSLLLTVPVLLVVPAADPPPWQQHHSRNMEPSRTGWREDVSASRKRAETFAHHGYPHAKHSKLNLLARNCLSGATNSREINPQTHFVGHRPHRLGRSGSDQSTASARRLSACCFHFSSLPTANRMYAVTHPVSSSPTAAAAQEAAGWKPLKRRSERQRGCARRAEKDLGKSWGGANGPFQNVGCL</sequence>
<protein>
    <recommendedName>
        <fullName evidence="5">Secreted protein</fullName>
    </recommendedName>
</protein>
<feature type="region of interest" description="Disordered" evidence="1">
    <location>
        <begin position="140"/>
        <end position="160"/>
    </location>
</feature>
<accession>A0AAV9H085</accession>
<reference evidence="3" key="2">
    <citation type="submission" date="2023-05" db="EMBL/GenBank/DDBJ databases">
        <authorList>
            <consortium name="Lawrence Berkeley National Laboratory"/>
            <person name="Steindorff A."/>
            <person name="Hensen N."/>
            <person name="Bonometti L."/>
            <person name="Westerberg I."/>
            <person name="Brannstrom I.O."/>
            <person name="Guillou S."/>
            <person name="Cros-Aarteil S."/>
            <person name="Calhoun S."/>
            <person name="Haridas S."/>
            <person name="Kuo A."/>
            <person name="Mondo S."/>
            <person name="Pangilinan J."/>
            <person name="Riley R."/>
            <person name="Labutti K."/>
            <person name="Andreopoulos B."/>
            <person name="Lipzen A."/>
            <person name="Chen C."/>
            <person name="Yanf M."/>
            <person name="Daum C."/>
            <person name="Ng V."/>
            <person name="Clum A."/>
            <person name="Ohm R."/>
            <person name="Martin F."/>
            <person name="Silar P."/>
            <person name="Natvig D."/>
            <person name="Lalanne C."/>
            <person name="Gautier V."/>
            <person name="Ament-Velasquez S.L."/>
            <person name="Kruys A."/>
            <person name="Hutchinson M.I."/>
            <person name="Powell A.J."/>
            <person name="Barry K."/>
            <person name="Miller A.N."/>
            <person name="Grigoriev I.V."/>
            <person name="Debuchy R."/>
            <person name="Gladieux P."/>
            <person name="Thoren M.H."/>
            <person name="Johannesson H."/>
        </authorList>
    </citation>
    <scope>NUCLEOTIDE SEQUENCE</scope>
    <source>
        <strain evidence="3">PSN243</strain>
    </source>
</reference>
<comment type="caution">
    <text evidence="3">The sequence shown here is derived from an EMBL/GenBank/DDBJ whole genome shotgun (WGS) entry which is preliminary data.</text>
</comment>
<evidence type="ECO:0000313" key="4">
    <source>
        <dbReference type="Proteomes" id="UP001321760"/>
    </source>
</evidence>
<name>A0AAV9H085_9PEZI</name>
<reference evidence="3" key="1">
    <citation type="journal article" date="2023" name="Mol. Phylogenet. Evol.">
        <title>Genome-scale phylogeny and comparative genomics of the fungal order Sordariales.</title>
        <authorList>
            <person name="Hensen N."/>
            <person name="Bonometti L."/>
            <person name="Westerberg I."/>
            <person name="Brannstrom I.O."/>
            <person name="Guillou S."/>
            <person name="Cros-Aarteil S."/>
            <person name="Calhoun S."/>
            <person name="Haridas S."/>
            <person name="Kuo A."/>
            <person name="Mondo S."/>
            <person name="Pangilinan J."/>
            <person name="Riley R."/>
            <person name="LaButti K."/>
            <person name="Andreopoulos B."/>
            <person name="Lipzen A."/>
            <person name="Chen C."/>
            <person name="Yan M."/>
            <person name="Daum C."/>
            <person name="Ng V."/>
            <person name="Clum A."/>
            <person name="Steindorff A."/>
            <person name="Ohm R.A."/>
            <person name="Martin F."/>
            <person name="Silar P."/>
            <person name="Natvig D.O."/>
            <person name="Lalanne C."/>
            <person name="Gautier V."/>
            <person name="Ament-Velasquez S.L."/>
            <person name="Kruys A."/>
            <person name="Hutchinson M.I."/>
            <person name="Powell A.J."/>
            <person name="Barry K."/>
            <person name="Miller A.N."/>
            <person name="Grigoriev I.V."/>
            <person name="Debuchy R."/>
            <person name="Gladieux P."/>
            <person name="Hiltunen Thoren M."/>
            <person name="Johannesson H."/>
        </authorList>
    </citation>
    <scope>NUCLEOTIDE SEQUENCE</scope>
    <source>
        <strain evidence="3">PSN243</strain>
    </source>
</reference>
<feature type="region of interest" description="Disordered" evidence="1">
    <location>
        <begin position="202"/>
        <end position="231"/>
    </location>
</feature>
<evidence type="ECO:0008006" key="5">
    <source>
        <dbReference type="Google" id="ProtNLM"/>
    </source>
</evidence>
<dbReference type="AlphaFoldDB" id="A0AAV9H085"/>
<keyword evidence="2" id="KW-1133">Transmembrane helix</keyword>
<keyword evidence="4" id="KW-1185">Reference proteome</keyword>
<feature type="transmembrane region" description="Helical" evidence="2">
    <location>
        <begin position="51"/>
        <end position="72"/>
    </location>
</feature>
<feature type="compositionally biased region" description="Basic and acidic residues" evidence="1">
    <location>
        <begin position="215"/>
        <end position="228"/>
    </location>
</feature>
<dbReference type="EMBL" id="MU865918">
    <property type="protein sequence ID" value="KAK4454030.1"/>
    <property type="molecule type" value="Genomic_DNA"/>
</dbReference>